<keyword evidence="2 6" id="KW-0540">Nuclease</keyword>
<accession>A0ABZ3FNV3</accession>
<keyword evidence="1 6" id="KW-1277">Toxin-antitoxin system</keyword>
<evidence type="ECO:0000313" key="8">
    <source>
        <dbReference type="EMBL" id="XAN07717.1"/>
    </source>
</evidence>
<proteinExistence type="inferred from homology"/>
<dbReference type="CDD" id="cd18678">
    <property type="entry name" value="PIN_MtVapC25_VapC33-like"/>
    <property type="match status" value="1"/>
</dbReference>
<name>A0ABZ3FNV3_9ACTN</name>
<dbReference type="InterPro" id="IPR029060">
    <property type="entry name" value="PIN-like_dom_sf"/>
</dbReference>
<dbReference type="InterPro" id="IPR002716">
    <property type="entry name" value="PIN_dom"/>
</dbReference>
<protein>
    <recommendedName>
        <fullName evidence="6">Ribonuclease VapC</fullName>
        <shortName evidence="6">RNase VapC</shortName>
        <ecNumber evidence="6">3.1.-.-</ecNumber>
    </recommendedName>
    <alternativeName>
        <fullName evidence="6">Toxin VapC</fullName>
    </alternativeName>
</protein>
<dbReference type="EMBL" id="CP154795">
    <property type="protein sequence ID" value="XAN07717.1"/>
    <property type="molecule type" value="Genomic_DNA"/>
</dbReference>
<evidence type="ECO:0000256" key="4">
    <source>
        <dbReference type="ARBA" id="ARBA00022801"/>
    </source>
</evidence>
<feature type="binding site" evidence="6">
    <location>
        <position position="5"/>
    </location>
    <ligand>
        <name>Mg(2+)</name>
        <dbReference type="ChEBI" id="CHEBI:18420"/>
    </ligand>
</feature>
<gene>
    <name evidence="6" type="primary">vapC</name>
    <name evidence="8" type="ORF">AADG42_10530</name>
</gene>
<keyword evidence="3 6" id="KW-0479">Metal-binding</keyword>
<dbReference type="EC" id="3.1.-.-" evidence="6"/>
<comment type="similarity">
    <text evidence="6">Belongs to the PINc/VapC protein family.</text>
</comment>
<feature type="binding site" evidence="6">
    <location>
        <position position="108"/>
    </location>
    <ligand>
        <name>Mg(2+)</name>
        <dbReference type="ChEBI" id="CHEBI:18420"/>
    </ligand>
</feature>
<dbReference type="InterPro" id="IPR006226">
    <property type="entry name" value="Mtu_PIN"/>
</dbReference>
<dbReference type="SUPFAM" id="SSF88723">
    <property type="entry name" value="PIN domain-like"/>
    <property type="match status" value="1"/>
</dbReference>
<dbReference type="Pfam" id="PF01850">
    <property type="entry name" value="PIN"/>
    <property type="match status" value="1"/>
</dbReference>
<reference evidence="8 9" key="1">
    <citation type="submission" date="2024-04" db="EMBL/GenBank/DDBJ databases">
        <title>Isolation of an actinomycete strain from pig manure.</title>
        <authorList>
            <person name="Gong T."/>
            <person name="Yu Z."/>
            <person name="An M."/>
            <person name="Wei C."/>
            <person name="Yang W."/>
            <person name="Liu L."/>
        </authorList>
    </citation>
    <scope>NUCLEOTIDE SEQUENCE [LARGE SCALE GENOMIC DNA]</scope>
    <source>
        <strain evidence="8 9">ZF39</strain>
    </source>
</reference>
<comment type="cofactor">
    <cofactor evidence="6">
        <name>Mg(2+)</name>
        <dbReference type="ChEBI" id="CHEBI:18420"/>
    </cofactor>
</comment>
<dbReference type="NCBIfam" id="TIGR00028">
    <property type="entry name" value="Mtu_PIN_fam"/>
    <property type="match status" value="1"/>
</dbReference>
<keyword evidence="4 6" id="KW-0378">Hydrolase</keyword>
<dbReference type="InterPro" id="IPR022907">
    <property type="entry name" value="VapC_family"/>
</dbReference>
<dbReference type="HAMAP" id="MF_00265">
    <property type="entry name" value="VapC_Nob1"/>
    <property type="match status" value="1"/>
</dbReference>
<keyword evidence="6" id="KW-0800">Toxin</keyword>
<evidence type="ECO:0000256" key="3">
    <source>
        <dbReference type="ARBA" id="ARBA00022723"/>
    </source>
</evidence>
<dbReference type="Proteomes" id="UP001442841">
    <property type="component" value="Chromosome"/>
</dbReference>
<evidence type="ECO:0000256" key="6">
    <source>
        <dbReference type="HAMAP-Rule" id="MF_00265"/>
    </source>
</evidence>
<evidence type="ECO:0000259" key="7">
    <source>
        <dbReference type="Pfam" id="PF01850"/>
    </source>
</evidence>
<keyword evidence="9" id="KW-1185">Reference proteome</keyword>
<evidence type="ECO:0000256" key="1">
    <source>
        <dbReference type="ARBA" id="ARBA00022649"/>
    </source>
</evidence>
<organism evidence="8 9">
    <name type="scientific">Ammonicoccus fulvus</name>
    <dbReference type="NCBI Taxonomy" id="3138240"/>
    <lineage>
        <taxon>Bacteria</taxon>
        <taxon>Bacillati</taxon>
        <taxon>Actinomycetota</taxon>
        <taxon>Actinomycetes</taxon>
        <taxon>Propionibacteriales</taxon>
        <taxon>Propionibacteriaceae</taxon>
        <taxon>Ammonicoccus</taxon>
    </lineage>
</organism>
<dbReference type="RefSeq" id="WP_425309172.1">
    <property type="nucleotide sequence ID" value="NZ_CP154795.1"/>
</dbReference>
<feature type="domain" description="PIN" evidence="7">
    <location>
        <begin position="3"/>
        <end position="133"/>
    </location>
</feature>
<comment type="function">
    <text evidence="6">Toxic component of a toxin-antitoxin (TA) system. An RNase.</text>
</comment>
<evidence type="ECO:0000256" key="2">
    <source>
        <dbReference type="ARBA" id="ARBA00022722"/>
    </source>
</evidence>
<keyword evidence="5 6" id="KW-0460">Magnesium</keyword>
<dbReference type="Gene3D" id="3.40.50.1010">
    <property type="entry name" value="5'-nuclease"/>
    <property type="match status" value="1"/>
</dbReference>
<evidence type="ECO:0000256" key="5">
    <source>
        <dbReference type="ARBA" id="ARBA00022842"/>
    </source>
</evidence>
<evidence type="ECO:0000313" key="9">
    <source>
        <dbReference type="Proteomes" id="UP001442841"/>
    </source>
</evidence>
<sequence length="141" mass="15096">MKVVDANVLLYAVNADAQHHKASVDWLDRSLSGADTVGFAWLALTAFIRISTKISLFPNPLTTQEAVDQVRQWLAAPAARVVEPSPAHAVVLGHLLNQVGTGGNLVSDAHLAAIALEQRATIISFDSDFGRFEGVDWSPPA</sequence>